<evidence type="ECO:0000313" key="2">
    <source>
        <dbReference type="Proteomes" id="UP000239025"/>
    </source>
</evidence>
<organism evidence="1 2">
    <name type="scientific">Pseudomonas cerasi</name>
    <dbReference type="NCBI Taxonomy" id="1583341"/>
    <lineage>
        <taxon>Bacteria</taxon>
        <taxon>Pseudomonadati</taxon>
        <taxon>Pseudomonadota</taxon>
        <taxon>Gammaproteobacteria</taxon>
        <taxon>Pseudomonadales</taxon>
        <taxon>Pseudomonadaceae</taxon>
        <taxon>Pseudomonas</taxon>
    </lineage>
</organism>
<evidence type="ECO:0000313" key="1">
    <source>
        <dbReference type="EMBL" id="SOS30086.1"/>
    </source>
</evidence>
<geneLocation type="plasmid" evidence="1 2">
    <name>PP1</name>
</geneLocation>
<protein>
    <submittedName>
        <fullName evidence="1">Uncharacterized protein</fullName>
    </submittedName>
</protein>
<keyword evidence="2" id="KW-1185">Reference proteome</keyword>
<dbReference type="RefSeq" id="WP_158662849.1">
    <property type="nucleotide sequence ID" value="NZ_LT963396.1"/>
</dbReference>
<sequence length="52" mass="6016">MPDFSNMTSHELSVWYIENVGYDIGAEDPSMTLASYRELCAELYELHNEITE</sequence>
<accession>A0A2K4W2H7</accession>
<dbReference type="EMBL" id="LT963396">
    <property type="protein sequence ID" value="SOS30086.1"/>
    <property type="molecule type" value="Genomic_DNA"/>
</dbReference>
<keyword evidence="1" id="KW-0614">Plasmid</keyword>
<gene>
    <name evidence="1" type="ORF">PL963_P100103</name>
</gene>
<name>A0A2K4W2H7_9PSED</name>
<dbReference type="AlphaFoldDB" id="A0A2K4W2H7"/>
<reference evidence="2" key="1">
    <citation type="submission" date="2017-11" db="EMBL/GenBank/DDBJ databases">
        <authorList>
            <person name="Blom J."/>
        </authorList>
    </citation>
    <scope>NUCLEOTIDE SEQUENCE [LARGE SCALE GENOMIC DNA]</scope>
    <source>
        <plasmid evidence="2">PP1</plasmid>
    </source>
</reference>
<dbReference type="Proteomes" id="UP000239025">
    <property type="component" value="Plasmid PP1"/>
</dbReference>
<proteinExistence type="predicted"/>